<feature type="domain" description="HTH tetR-type" evidence="5">
    <location>
        <begin position="11"/>
        <end position="71"/>
    </location>
</feature>
<keyword evidence="1" id="KW-0805">Transcription regulation</keyword>
<dbReference type="InterPro" id="IPR001647">
    <property type="entry name" value="HTH_TetR"/>
</dbReference>
<sequence length="195" mass="20970">MSRPVDREKYEAKRSAILSAASIQFATHGYQRSTTAGICRAAGVSSGTFFHYFPSKLDALVAVLDSGCKDLQDRLAQAEQDAPGLAAVMSYTDILETEIGEKSYPVFIAGLAGVESETSVAAALNVETHLVSDFLIRNIEAGQRHGHVRGDFPAHELARWVSWLLNGAAQAAATGPSPQESQIRRGVRTILESPQ</sequence>
<evidence type="ECO:0000313" key="6">
    <source>
        <dbReference type="EMBL" id="MFD1847452.1"/>
    </source>
</evidence>
<reference evidence="7" key="1">
    <citation type="journal article" date="2019" name="Int. J. Syst. Evol. Microbiol.">
        <title>The Global Catalogue of Microorganisms (GCM) 10K type strain sequencing project: providing services to taxonomists for standard genome sequencing and annotation.</title>
        <authorList>
            <consortium name="The Broad Institute Genomics Platform"/>
            <consortium name="The Broad Institute Genome Sequencing Center for Infectious Disease"/>
            <person name="Wu L."/>
            <person name="Ma J."/>
        </authorList>
    </citation>
    <scope>NUCLEOTIDE SEQUENCE [LARGE SCALE GENOMIC DNA]</scope>
    <source>
        <strain evidence="7">JCM 11496</strain>
    </source>
</reference>
<feature type="DNA-binding region" description="H-T-H motif" evidence="4">
    <location>
        <begin position="34"/>
        <end position="53"/>
    </location>
</feature>
<dbReference type="Pfam" id="PF00440">
    <property type="entry name" value="TetR_N"/>
    <property type="match status" value="1"/>
</dbReference>
<dbReference type="InterPro" id="IPR050109">
    <property type="entry name" value="HTH-type_TetR-like_transc_reg"/>
</dbReference>
<comment type="caution">
    <text evidence="6">The sequence shown here is derived from an EMBL/GenBank/DDBJ whole genome shotgun (WGS) entry which is preliminary data.</text>
</comment>
<dbReference type="Proteomes" id="UP001597307">
    <property type="component" value="Unassembled WGS sequence"/>
</dbReference>
<dbReference type="PANTHER" id="PTHR30055">
    <property type="entry name" value="HTH-TYPE TRANSCRIPTIONAL REGULATOR RUTR"/>
    <property type="match status" value="1"/>
</dbReference>
<dbReference type="InterPro" id="IPR036271">
    <property type="entry name" value="Tet_transcr_reg_TetR-rel_C_sf"/>
</dbReference>
<dbReference type="SUPFAM" id="SSF46689">
    <property type="entry name" value="Homeodomain-like"/>
    <property type="match status" value="1"/>
</dbReference>
<dbReference type="InterPro" id="IPR009057">
    <property type="entry name" value="Homeodomain-like_sf"/>
</dbReference>
<dbReference type="SUPFAM" id="SSF48498">
    <property type="entry name" value="Tetracyclin repressor-like, C-terminal domain"/>
    <property type="match status" value="1"/>
</dbReference>
<dbReference type="EMBL" id="JBHUGA010000052">
    <property type="protein sequence ID" value="MFD1847452.1"/>
    <property type="molecule type" value="Genomic_DNA"/>
</dbReference>
<evidence type="ECO:0000256" key="1">
    <source>
        <dbReference type="ARBA" id="ARBA00023015"/>
    </source>
</evidence>
<accession>A0ABW4Q9S6</accession>
<dbReference type="Gene3D" id="1.10.357.10">
    <property type="entry name" value="Tetracycline Repressor, domain 2"/>
    <property type="match status" value="1"/>
</dbReference>
<proteinExistence type="predicted"/>
<name>A0ABW4Q9S6_9MICC</name>
<dbReference type="PANTHER" id="PTHR30055:SF234">
    <property type="entry name" value="HTH-TYPE TRANSCRIPTIONAL REGULATOR BETI"/>
    <property type="match status" value="1"/>
</dbReference>
<dbReference type="PRINTS" id="PR00455">
    <property type="entry name" value="HTHTETR"/>
</dbReference>
<evidence type="ECO:0000256" key="3">
    <source>
        <dbReference type="ARBA" id="ARBA00023163"/>
    </source>
</evidence>
<dbReference type="PROSITE" id="PS01081">
    <property type="entry name" value="HTH_TETR_1"/>
    <property type="match status" value="1"/>
</dbReference>
<protein>
    <submittedName>
        <fullName evidence="6">TetR/AcrR family transcriptional regulator</fullName>
    </submittedName>
</protein>
<keyword evidence="2 4" id="KW-0238">DNA-binding</keyword>
<gene>
    <name evidence="6" type="ORF">ACFSFX_12700</name>
</gene>
<evidence type="ECO:0000313" key="7">
    <source>
        <dbReference type="Proteomes" id="UP001597307"/>
    </source>
</evidence>
<evidence type="ECO:0000256" key="2">
    <source>
        <dbReference type="ARBA" id="ARBA00023125"/>
    </source>
</evidence>
<dbReference type="InterPro" id="IPR023772">
    <property type="entry name" value="DNA-bd_HTH_TetR-type_CS"/>
</dbReference>
<organism evidence="6 7">
    <name type="scientific">Arthrobacter flavus</name>
    <dbReference type="NCBI Taxonomy" id="95172"/>
    <lineage>
        <taxon>Bacteria</taxon>
        <taxon>Bacillati</taxon>
        <taxon>Actinomycetota</taxon>
        <taxon>Actinomycetes</taxon>
        <taxon>Micrococcales</taxon>
        <taxon>Micrococcaceae</taxon>
        <taxon>Arthrobacter</taxon>
    </lineage>
</organism>
<keyword evidence="3" id="KW-0804">Transcription</keyword>
<evidence type="ECO:0000256" key="4">
    <source>
        <dbReference type="PROSITE-ProRule" id="PRU00335"/>
    </source>
</evidence>
<dbReference type="RefSeq" id="WP_343879511.1">
    <property type="nucleotide sequence ID" value="NZ_BAAAIJ010000036.1"/>
</dbReference>
<evidence type="ECO:0000259" key="5">
    <source>
        <dbReference type="PROSITE" id="PS50977"/>
    </source>
</evidence>
<dbReference type="PROSITE" id="PS50977">
    <property type="entry name" value="HTH_TETR_2"/>
    <property type="match status" value="1"/>
</dbReference>
<keyword evidence="7" id="KW-1185">Reference proteome</keyword>